<dbReference type="STRING" id="1802214.A2908_01760"/>
<dbReference type="AlphaFoldDB" id="A0A1G2IE96"/>
<dbReference type="Proteomes" id="UP000176774">
    <property type="component" value="Unassembled WGS sequence"/>
</dbReference>
<evidence type="ECO:0000313" key="2">
    <source>
        <dbReference type="EMBL" id="OGZ73033.1"/>
    </source>
</evidence>
<keyword evidence="1" id="KW-0812">Transmembrane</keyword>
<keyword evidence="1" id="KW-0472">Membrane</keyword>
<protein>
    <recommendedName>
        <fullName evidence="4">Type 4 fimbrial biogenesis protein PilX N-terminal domain-containing protein</fullName>
    </recommendedName>
</protein>
<proteinExistence type="predicted"/>
<comment type="caution">
    <text evidence="2">The sequence shown here is derived from an EMBL/GenBank/DDBJ whole genome shotgun (WGS) entry which is preliminary data.</text>
</comment>
<dbReference type="EMBL" id="MHPA01000016">
    <property type="protein sequence ID" value="OGZ73033.1"/>
    <property type="molecule type" value="Genomic_DNA"/>
</dbReference>
<evidence type="ECO:0008006" key="4">
    <source>
        <dbReference type="Google" id="ProtNLM"/>
    </source>
</evidence>
<reference evidence="2 3" key="1">
    <citation type="journal article" date="2016" name="Nat. Commun.">
        <title>Thousands of microbial genomes shed light on interconnected biogeochemical processes in an aquifer system.</title>
        <authorList>
            <person name="Anantharaman K."/>
            <person name="Brown C.T."/>
            <person name="Hug L.A."/>
            <person name="Sharon I."/>
            <person name="Castelle C.J."/>
            <person name="Probst A.J."/>
            <person name="Thomas B.C."/>
            <person name="Singh A."/>
            <person name="Wilkins M.J."/>
            <person name="Karaoz U."/>
            <person name="Brodie E.L."/>
            <person name="Williams K.H."/>
            <person name="Hubbard S.S."/>
            <person name="Banfield J.F."/>
        </authorList>
    </citation>
    <scope>NUCLEOTIDE SEQUENCE [LARGE SCALE GENOMIC DNA]</scope>
</reference>
<name>A0A1G2IE96_9BACT</name>
<sequence length="162" mass="17406">MYHNSQKGVSVIISFFIMTIMLAIILSISTILSNEIKALGSIGNSISSFFAADSGIEKTLYFDRKQLVGGANRGVCNLCDACSNLSTDPDTQCNICMATPLVASGCAVDDCTNCEITYESAFGGRTYTVDATVTTVESVSNFLIHSKGLYQDLVRQIELNSD</sequence>
<keyword evidence="1" id="KW-1133">Transmembrane helix</keyword>
<feature type="transmembrane region" description="Helical" evidence="1">
    <location>
        <begin position="12"/>
        <end position="32"/>
    </location>
</feature>
<accession>A0A1G2IE96</accession>
<organism evidence="2 3">
    <name type="scientific">Candidatus Staskawiczbacteria bacterium RIFCSPLOWO2_01_FULL_38_12b</name>
    <dbReference type="NCBI Taxonomy" id="1802214"/>
    <lineage>
        <taxon>Bacteria</taxon>
        <taxon>Candidatus Staskawicziibacteriota</taxon>
    </lineage>
</organism>
<evidence type="ECO:0000256" key="1">
    <source>
        <dbReference type="SAM" id="Phobius"/>
    </source>
</evidence>
<evidence type="ECO:0000313" key="3">
    <source>
        <dbReference type="Proteomes" id="UP000176774"/>
    </source>
</evidence>
<gene>
    <name evidence="2" type="ORF">A2908_01760</name>
</gene>